<evidence type="ECO:0000313" key="1">
    <source>
        <dbReference type="EMBL" id="KIH66016.1"/>
    </source>
</evidence>
<gene>
    <name evidence="1" type="ORF">ANCDUO_03652</name>
</gene>
<sequence>MHAHNCAENASTKYSPYFLIHGQEPTSIFQLALRLPTKRFADTDDYVNHLTNLLQLVYRNVRENLNAQEQQKHQYDLRRRNNNANYHIGEKAWIRREGNSKITPRFEGPFPILDIDRPNITVMDRRRERTIHIKRTKPFCGQEDTN</sequence>
<accession>A0A0C2H8Z9</accession>
<evidence type="ECO:0000313" key="2">
    <source>
        <dbReference type="Proteomes" id="UP000054047"/>
    </source>
</evidence>
<dbReference type="EMBL" id="KN727301">
    <property type="protein sequence ID" value="KIH66016.1"/>
    <property type="molecule type" value="Genomic_DNA"/>
</dbReference>
<name>A0A0C2H8Z9_9BILA</name>
<dbReference type="OrthoDB" id="420169at2759"/>
<dbReference type="AlphaFoldDB" id="A0A0C2H8Z9"/>
<reference evidence="1 2" key="1">
    <citation type="submission" date="2013-12" db="EMBL/GenBank/DDBJ databases">
        <title>Draft genome of the parsitic nematode Ancylostoma duodenale.</title>
        <authorList>
            <person name="Mitreva M."/>
        </authorList>
    </citation>
    <scope>NUCLEOTIDE SEQUENCE [LARGE SCALE GENOMIC DNA]</scope>
    <source>
        <strain evidence="1 2">Zhejiang</strain>
    </source>
</reference>
<keyword evidence="2" id="KW-1185">Reference proteome</keyword>
<protein>
    <submittedName>
        <fullName evidence="1">Uncharacterized protein</fullName>
    </submittedName>
</protein>
<dbReference type="Proteomes" id="UP000054047">
    <property type="component" value="Unassembled WGS sequence"/>
</dbReference>
<proteinExistence type="predicted"/>
<organism evidence="1 2">
    <name type="scientific">Ancylostoma duodenale</name>
    <dbReference type="NCBI Taxonomy" id="51022"/>
    <lineage>
        <taxon>Eukaryota</taxon>
        <taxon>Metazoa</taxon>
        <taxon>Ecdysozoa</taxon>
        <taxon>Nematoda</taxon>
        <taxon>Chromadorea</taxon>
        <taxon>Rhabditida</taxon>
        <taxon>Rhabditina</taxon>
        <taxon>Rhabditomorpha</taxon>
        <taxon>Strongyloidea</taxon>
        <taxon>Ancylostomatidae</taxon>
        <taxon>Ancylostomatinae</taxon>
        <taxon>Ancylostoma</taxon>
    </lineage>
</organism>